<dbReference type="Proteomes" id="UP000266118">
    <property type="component" value="Chromosome"/>
</dbReference>
<dbReference type="PANTHER" id="PTHR42852:SF6">
    <property type="entry name" value="THIOL:DISULFIDE INTERCHANGE PROTEIN DSBE"/>
    <property type="match status" value="1"/>
</dbReference>
<dbReference type="CDD" id="cd02966">
    <property type="entry name" value="TlpA_like_family"/>
    <property type="match status" value="1"/>
</dbReference>
<feature type="domain" description="Thioredoxin" evidence="7">
    <location>
        <begin position="232"/>
        <end position="386"/>
    </location>
</feature>
<proteinExistence type="predicted"/>
<dbReference type="SUPFAM" id="SSF52833">
    <property type="entry name" value="Thioredoxin-like"/>
    <property type="match status" value="1"/>
</dbReference>
<dbReference type="PROSITE" id="PS00194">
    <property type="entry name" value="THIOREDOXIN_1"/>
    <property type="match status" value="1"/>
</dbReference>
<reference evidence="8 9" key="1">
    <citation type="submission" date="2018-09" db="EMBL/GenBank/DDBJ databases">
        <title>Arachidicoccus sp. nov., a bacterium isolated from soil.</title>
        <authorList>
            <person name="Weon H.-Y."/>
            <person name="Kwon S.-W."/>
            <person name="Lee S.A."/>
        </authorList>
    </citation>
    <scope>NUCLEOTIDE SEQUENCE [LARGE SCALE GENOMIC DNA]</scope>
    <source>
        <strain evidence="8 9">KIS59-12</strain>
    </source>
</reference>
<dbReference type="AlphaFoldDB" id="A0A386HPU8"/>
<keyword evidence="3" id="KW-1015">Disulfide bond</keyword>
<dbReference type="InterPro" id="IPR036249">
    <property type="entry name" value="Thioredoxin-like_sf"/>
</dbReference>
<evidence type="ECO:0000259" key="7">
    <source>
        <dbReference type="PROSITE" id="PS51352"/>
    </source>
</evidence>
<protein>
    <submittedName>
        <fullName evidence="8">DUF4369 domain-containing protein</fullName>
    </submittedName>
</protein>
<comment type="subcellular location">
    <subcellularLocation>
        <location evidence="1">Cell envelope</location>
    </subcellularLocation>
</comment>
<keyword evidence="9" id="KW-1185">Reference proteome</keyword>
<dbReference type="OrthoDB" id="750178at2"/>
<dbReference type="InterPro" id="IPR017937">
    <property type="entry name" value="Thioredoxin_CS"/>
</dbReference>
<dbReference type="EMBL" id="CP032489">
    <property type="protein sequence ID" value="AYD47461.1"/>
    <property type="molecule type" value="Genomic_DNA"/>
</dbReference>
<keyword evidence="6" id="KW-0732">Signal</keyword>
<evidence type="ECO:0000313" key="9">
    <source>
        <dbReference type="Proteomes" id="UP000266118"/>
    </source>
</evidence>
<organism evidence="8 9">
    <name type="scientific">Arachidicoccus soli</name>
    <dbReference type="NCBI Taxonomy" id="2341117"/>
    <lineage>
        <taxon>Bacteria</taxon>
        <taxon>Pseudomonadati</taxon>
        <taxon>Bacteroidota</taxon>
        <taxon>Chitinophagia</taxon>
        <taxon>Chitinophagales</taxon>
        <taxon>Chitinophagaceae</taxon>
        <taxon>Arachidicoccus</taxon>
    </lineage>
</organism>
<dbReference type="InterPro" id="IPR000866">
    <property type="entry name" value="AhpC/TSA"/>
</dbReference>
<dbReference type="Pfam" id="PF00578">
    <property type="entry name" value="AhpC-TSA"/>
    <property type="match status" value="1"/>
</dbReference>
<evidence type="ECO:0000256" key="3">
    <source>
        <dbReference type="ARBA" id="ARBA00023157"/>
    </source>
</evidence>
<gene>
    <name evidence="8" type="ORF">D6B99_07500</name>
</gene>
<dbReference type="GO" id="GO:0016209">
    <property type="term" value="F:antioxidant activity"/>
    <property type="evidence" value="ECO:0007669"/>
    <property type="project" value="InterPro"/>
</dbReference>
<keyword evidence="2" id="KW-0201">Cytochrome c-type biogenesis</keyword>
<dbReference type="PANTHER" id="PTHR42852">
    <property type="entry name" value="THIOL:DISULFIDE INTERCHANGE PROTEIN DSBE"/>
    <property type="match status" value="1"/>
</dbReference>
<feature type="signal peptide" evidence="6">
    <location>
        <begin position="1"/>
        <end position="18"/>
    </location>
</feature>
<name>A0A386HPU8_9BACT</name>
<feature type="region of interest" description="Disordered" evidence="5">
    <location>
        <begin position="368"/>
        <end position="388"/>
    </location>
</feature>
<evidence type="ECO:0000256" key="6">
    <source>
        <dbReference type="SAM" id="SignalP"/>
    </source>
</evidence>
<evidence type="ECO:0000256" key="2">
    <source>
        <dbReference type="ARBA" id="ARBA00022748"/>
    </source>
</evidence>
<dbReference type="InterPro" id="IPR025380">
    <property type="entry name" value="DUF4369"/>
</dbReference>
<keyword evidence="4" id="KW-0676">Redox-active center</keyword>
<evidence type="ECO:0000313" key="8">
    <source>
        <dbReference type="EMBL" id="AYD47461.1"/>
    </source>
</evidence>
<feature type="chain" id="PRO_5017392507" evidence="6">
    <location>
        <begin position="19"/>
        <end position="388"/>
    </location>
</feature>
<evidence type="ECO:0000256" key="5">
    <source>
        <dbReference type="SAM" id="MobiDB-lite"/>
    </source>
</evidence>
<evidence type="ECO:0000256" key="4">
    <source>
        <dbReference type="ARBA" id="ARBA00023284"/>
    </source>
</evidence>
<dbReference type="GO" id="GO:0030313">
    <property type="term" value="C:cell envelope"/>
    <property type="evidence" value="ECO:0007669"/>
    <property type="project" value="UniProtKB-SubCell"/>
</dbReference>
<dbReference type="GO" id="GO:0016491">
    <property type="term" value="F:oxidoreductase activity"/>
    <property type="evidence" value="ECO:0007669"/>
    <property type="project" value="InterPro"/>
</dbReference>
<evidence type="ECO:0000256" key="1">
    <source>
        <dbReference type="ARBA" id="ARBA00004196"/>
    </source>
</evidence>
<sequence length="388" mass="43987">MKKIILSIFLLATLTVEAQEKQANQFVLNGTLNGVNTGMMYLYYTNNEDTRIKDSAAIVNGIFSFKGEIDEPTMAYLALKEEKRTNKNSVSFFLEPSEMAVQLLLNKFNDATFTGSKTQDEYAALQAKKNKVEKRWTVVMDTLTEVNKRSNVEYQKLKDWALLPYFAEMKDLDYTFFANHPRSPVTAFELGFHVATLTLDSLEMFYNRLGKKIQQSNNGKHLAIEIQKLRAGSPGSIAANFKAIDINGSPLSLSDFKGKYVLLDFWASWCVPCRASNPHMIKLYHQYHTKGLDIIGVSDDDSKPDAWKKAVAKDGVGIWHNVLRGFDKNKMEKGEKNEKDIAEKYGIHSLPTKILIDRKGAIIGRYDQGTDEEEKAMDEKLKSIFSTE</sequence>
<dbReference type="InterPro" id="IPR013766">
    <property type="entry name" value="Thioredoxin_domain"/>
</dbReference>
<dbReference type="KEGG" id="ark:D6B99_07500"/>
<dbReference type="Pfam" id="PF14289">
    <property type="entry name" value="DUF4369"/>
    <property type="match status" value="1"/>
</dbReference>
<dbReference type="InterPro" id="IPR050553">
    <property type="entry name" value="Thioredoxin_ResA/DsbE_sf"/>
</dbReference>
<accession>A0A386HPU8</accession>
<dbReference type="GO" id="GO:0017004">
    <property type="term" value="P:cytochrome complex assembly"/>
    <property type="evidence" value="ECO:0007669"/>
    <property type="project" value="UniProtKB-KW"/>
</dbReference>
<dbReference type="PROSITE" id="PS51352">
    <property type="entry name" value="THIOREDOXIN_2"/>
    <property type="match status" value="1"/>
</dbReference>
<dbReference type="Gene3D" id="3.40.30.10">
    <property type="entry name" value="Glutaredoxin"/>
    <property type="match status" value="1"/>
</dbReference>
<dbReference type="RefSeq" id="WP_119986610.1">
    <property type="nucleotide sequence ID" value="NZ_CP032489.1"/>
</dbReference>